<feature type="transmembrane region" description="Helical" evidence="1">
    <location>
        <begin position="56"/>
        <end position="75"/>
    </location>
</feature>
<dbReference type="SUPFAM" id="SSF48317">
    <property type="entry name" value="Acid phosphatase/Vanadium-dependent haloperoxidase"/>
    <property type="match status" value="1"/>
</dbReference>
<dbReference type="RefSeq" id="WP_131508198.1">
    <property type="nucleotide sequence ID" value="NZ_BAAAGF010000004.1"/>
</dbReference>
<feature type="transmembrane region" description="Helical" evidence="1">
    <location>
        <begin position="136"/>
        <end position="154"/>
    </location>
</feature>
<reference evidence="3 4" key="1">
    <citation type="journal article" date="2019" name="Int. J. Syst. Evol. Microbiol.">
        <title>The Global Catalogue of Microorganisms (GCM) 10K type strain sequencing project: providing services to taxonomists for standard genome sequencing and annotation.</title>
        <authorList>
            <consortium name="The Broad Institute Genomics Platform"/>
            <consortium name="The Broad Institute Genome Sequencing Center for Infectious Disease"/>
            <person name="Wu L."/>
            <person name="Ma J."/>
        </authorList>
    </citation>
    <scope>NUCLEOTIDE SEQUENCE [LARGE SCALE GENOMIC DNA]</scope>
    <source>
        <strain evidence="3 4">JCM 15976</strain>
    </source>
</reference>
<dbReference type="PANTHER" id="PTHR14969:SF13">
    <property type="entry name" value="AT30094P"/>
    <property type="match status" value="1"/>
</dbReference>
<name>A0ABN1JVS6_9FLAO</name>
<dbReference type="EMBL" id="BAAAGF010000004">
    <property type="protein sequence ID" value="GAA0747649.1"/>
    <property type="molecule type" value="Genomic_DNA"/>
</dbReference>
<dbReference type="Pfam" id="PF01569">
    <property type="entry name" value="PAP2"/>
    <property type="match status" value="1"/>
</dbReference>
<keyword evidence="4" id="KW-1185">Reference proteome</keyword>
<keyword evidence="1" id="KW-0472">Membrane</keyword>
<feature type="domain" description="Phosphatidic acid phosphatase type 2/haloperoxidase" evidence="2">
    <location>
        <begin position="60"/>
        <end position="177"/>
    </location>
</feature>
<comment type="caution">
    <text evidence="3">The sequence shown here is derived from an EMBL/GenBank/DDBJ whole genome shotgun (WGS) entry which is preliminary data.</text>
</comment>
<keyword evidence="1" id="KW-0812">Transmembrane</keyword>
<evidence type="ECO:0000313" key="4">
    <source>
        <dbReference type="Proteomes" id="UP001500736"/>
    </source>
</evidence>
<protein>
    <submittedName>
        <fullName evidence="3">Phosphatase PAP2 family protein</fullName>
    </submittedName>
</protein>
<gene>
    <name evidence="3" type="ORF">GCM10009431_25300</name>
</gene>
<dbReference type="InterPro" id="IPR036938">
    <property type="entry name" value="PAP2/HPO_sf"/>
</dbReference>
<proteinExistence type="predicted"/>
<feature type="transmembrane region" description="Helical" evidence="1">
    <location>
        <begin position="28"/>
        <end position="49"/>
    </location>
</feature>
<evidence type="ECO:0000256" key="1">
    <source>
        <dbReference type="SAM" id="Phobius"/>
    </source>
</evidence>
<dbReference type="Gene3D" id="1.20.144.10">
    <property type="entry name" value="Phosphatidic acid phosphatase type 2/haloperoxidase"/>
    <property type="match status" value="1"/>
</dbReference>
<evidence type="ECO:0000313" key="3">
    <source>
        <dbReference type="EMBL" id="GAA0747649.1"/>
    </source>
</evidence>
<dbReference type="Proteomes" id="UP001500736">
    <property type="component" value="Unassembled WGS sequence"/>
</dbReference>
<feature type="transmembrane region" description="Helical" evidence="1">
    <location>
        <begin position="160"/>
        <end position="179"/>
    </location>
</feature>
<evidence type="ECO:0000259" key="2">
    <source>
        <dbReference type="SMART" id="SM00014"/>
    </source>
</evidence>
<dbReference type="PANTHER" id="PTHR14969">
    <property type="entry name" value="SPHINGOSINE-1-PHOSPHATE PHOSPHOHYDROLASE"/>
    <property type="match status" value="1"/>
</dbReference>
<keyword evidence="1" id="KW-1133">Transmembrane helix</keyword>
<sequence length="189" mass="22183">MIDQLIEYDKELFLFLNNLGVESWDGFWMFYTTKFYWIPLYAILLYLMFKNHDRKTFLITVLVVALMVSFTDQVTNLFKYGFERFRPCHDETVNSLMRLVKPSCGGRYGFFSGHASNSMAVAVFTGLMLKHKYKYLIFLMLFWAAAMAYSRVYIGVHFPLDIFCGMIFGALSGFGFYKLNKYLAKRFTS</sequence>
<feature type="transmembrane region" description="Helical" evidence="1">
    <location>
        <begin position="108"/>
        <end position="129"/>
    </location>
</feature>
<accession>A0ABN1JVS6</accession>
<dbReference type="CDD" id="cd03395">
    <property type="entry name" value="PAP2_like_4"/>
    <property type="match status" value="1"/>
</dbReference>
<dbReference type="InterPro" id="IPR000326">
    <property type="entry name" value="PAP2/HPO"/>
</dbReference>
<dbReference type="SMART" id="SM00014">
    <property type="entry name" value="acidPPc"/>
    <property type="match status" value="1"/>
</dbReference>
<organism evidence="3 4">
    <name type="scientific">Gaetbulibacter jejuensis</name>
    <dbReference type="NCBI Taxonomy" id="584607"/>
    <lineage>
        <taxon>Bacteria</taxon>
        <taxon>Pseudomonadati</taxon>
        <taxon>Bacteroidota</taxon>
        <taxon>Flavobacteriia</taxon>
        <taxon>Flavobacteriales</taxon>
        <taxon>Flavobacteriaceae</taxon>
        <taxon>Gaetbulibacter</taxon>
    </lineage>
</organism>